<dbReference type="InterPro" id="IPR031778">
    <property type="entry name" value="Sortilin_N"/>
</dbReference>
<proteinExistence type="predicted"/>
<feature type="transmembrane region" description="Helical" evidence="3">
    <location>
        <begin position="659"/>
        <end position="680"/>
    </location>
</feature>
<evidence type="ECO:0000256" key="2">
    <source>
        <dbReference type="ARBA" id="ARBA00023180"/>
    </source>
</evidence>
<keyword evidence="6" id="KW-1185">Reference proteome</keyword>
<dbReference type="SMART" id="SM00602">
    <property type="entry name" value="VPS10"/>
    <property type="match status" value="1"/>
</dbReference>
<dbReference type="Gene3D" id="3.30.60.270">
    <property type="match status" value="1"/>
</dbReference>
<dbReference type="InterPro" id="IPR050310">
    <property type="entry name" value="VPS10-sortilin"/>
</dbReference>
<gene>
    <name evidence="5" type="primary">Contig15042.g16024</name>
    <name evidence="5" type="ORF">STYLEM_12516</name>
</gene>
<evidence type="ECO:0000313" key="6">
    <source>
        <dbReference type="Proteomes" id="UP000039865"/>
    </source>
</evidence>
<dbReference type="Pfam" id="PF15902">
    <property type="entry name" value="Sortilin-Vps10"/>
    <property type="match status" value="1"/>
</dbReference>
<evidence type="ECO:0000256" key="1">
    <source>
        <dbReference type="ARBA" id="ARBA00022737"/>
    </source>
</evidence>
<keyword evidence="1" id="KW-0677">Repeat</keyword>
<name>A0A078AMT8_STYLE</name>
<dbReference type="Proteomes" id="UP000039865">
    <property type="component" value="Unassembled WGS sequence"/>
</dbReference>
<accession>A0A078AMT8</accession>
<feature type="domain" description="VPS10" evidence="4">
    <location>
        <begin position="1"/>
        <end position="653"/>
    </location>
</feature>
<sequence length="716" mass="83108">MTFISKFEKPIHQIQLEKIVKIHKNSDGSILLLELSDHKIQQQQMQTDLIGLLNILNNTTNASPSKYVLAHKYQDEICYKDPTEGDCRQNLYISHEIQKFEWWMLAKFVTKYDFFKEQKDVGVLVISKSGIQKSQQLNYYYNLDGKFKSQRLTNFVEDYQIVNEQFIYVIKSQMNQQKLFVVKYDIDNIFGNPVSVRFNKHGAFSKNLNYKFISNSVGANKNSQFTCVVSTKYGDQGLKNTVSSKKFLYQSDHRGAEFSLLLDDINMIEDKIVDLSKLESMDFVMIANTHKSQAAIENNEADTLDLEDDTLVSVDLDEDEVEMFKTTISYNNGAQWHKISNIFENKAIHYRCQDNDCNVNLILHKHPSTLNIPQVKSHFHSNGVIMANGFFGGFDFENVKTLVSSDGGLSWTIISNQPSHFLILDKVGVLALCSFQKLTSTISYSLDFQTSKQFKFTDSLLIIENIIQDKQNPFKLIVFTKIPKNKELNRSNSSYQLFEINLNEILANERPCDQNSDYEMFHPHDINQFHTQCYMGAKYSYFRKKTASNCYIKDVDQSPLELQTLINNRKVTPCECSDADYECDEGFQRADDESEICIPLEKSETERHKAEKECALGNFYYQRSGYRKIPGNLCQNGLHLDRDIQVQCVDALKDYTLRYLLMLLGLSTIYYVCYLTFWFYQTQNVEQQVLNRLKKKQPPIKRETNNKEEDKNSLIN</sequence>
<keyword evidence="3" id="KW-0812">Transmembrane</keyword>
<protein>
    <submittedName>
        <fullName evidence="5">Bnr asp-box repeat family protein</fullName>
    </submittedName>
</protein>
<dbReference type="InParanoid" id="A0A078AMT8"/>
<dbReference type="Gene3D" id="2.10.70.80">
    <property type="match status" value="1"/>
</dbReference>
<evidence type="ECO:0000259" key="4">
    <source>
        <dbReference type="SMART" id="SM00602"/>
    </source>
</evidence>
<dbReference type="SUPFAM" id="SSF110296">
    <property type="entry name" value="Oligoxyloglucan reducing end-specific cellobiohydrolase"/>
    <property type="match status" value="1"/>
</dbReference>
<reference evidence="5 6" key="1">
    <citation type="submission" date="2014-06" db="EMBL/GenBank/DDBJ databases">
        <authorList>
            <person name="Swart Estienne"/>
        </authorList>
    </citation>
    <scope>NUCLEOTIDE SEQUENCE [LARGE SCALE GENOMIC DNA]</scope>
    <source>
        <strain evidence="5 6">130c</strain>
    </source>
</reference>
<dbReference type="GO" id="GO:0016020">
    <property type="term" value="C:membrane"/>
    <property type="evidence" value="ECO:0007669"/>
    <property type="project" value="InterPro"/>
</dbReference>
<dbReference type="InterPro" id="IPR031777">
    <property type="entry name" value="Sortilin_C"/>
</dbReference>
<dbReference type="PANTHER" id="PTHR12106">
    <property type="entry name" value="SORTILIN RELATED"/>
    <property type="match status" value="1"/>
</dbReference>
<dbReference type="Pfam" id="PF15901">
    <property type="entry name" value="Sortilin_C"/>
    <property type="match status" value="1"/>
</dbReference>
<keyword evidence="3" id="KW-1133">Transmembrane helix</keyword>
<dbReference type="AlphaFoldDB" id="A0A078AMT8"/>
<evidence type="ECO:0000256" key="3">
    <source>
        <dbReference type="SAM" id="Phobius"/>
    </source>
</evidence>
<evidence type="ECO:0000313" key="5">
    <source>
        <dbReference type="EMBL" id="CDW83469.1"/>
    </source>
</evidence>
<dbReference type="PANTHER" id="PTHR12106:SF27">
    <property type="entry name" value="SORTILIN-RELATED RECEPTOR"/>
    <property type="match status" value="1"/>
</dbReference>
<dbReference type="EMBL" id="CCKQ01011877">
    <property type="protein sequence ID" value="CDW83469.1"/>
    <property type="molecule type" value="Genomic_DNA"/>
</dbReference>
<keyword evidence="2" id="KW-0325">Glycoprotein</keyword>
<keyword evidence="3" id="KW-0472">Membrane</keyword>
<dbReference type="OrthoDB" id="443634at2759"/>
<organism evidence="5 6">
    <name type="scientific">Stylonychia lemnae</name>
    <name type="common">Ciliate</name>
    <dbReference type="NCBI Taxonomy" id="5949"/>
    <lineage>
        <taxon>Eukaryota</taxon>
        <taxon>Sar</taxon>
        <taxon>Alveolata</taxon>
        <taxon>Ciliophora</taxon>
        <taxon>Intramacronucleata</taxon>
        <taxon>Spirotrichea</taxon>
        <taxon>Stichotrichia</taxon>
        <taxon>Sporadotrichida</taxon>
        <taxon>Oxytrichidae</taxon>
        <taxon>Stylonychinae</taxon>
        <taxon>Stylonychia</taxon>
    </lineage>
</organism>
<dbReference type="GO" id="GO:0005794">
    <property type="term" value="C:Golgi apparatus"/>
    <property type="evidence" value="ECO:0007669"/>
    <property type="project" value="TreeGrafter"/>
</dbReference>
<dbReference type="InterPro" id="IPR006581">
    <property type="entry name" value="VPS10"/>
</dbReference>
<dbReference type="GO" id="GO:0006892">
    <property type="term" value="P:post-Golgi vesicle-mediated transport"/>
    <property type="evidence" value="ECO:0007669"/>
    <property type="project" value="TreeGrafter"/>
</dbReference>